<evidence type="ECO:0000313" key="13">
    <source>
        <dbReference type="Proteomes" id="UP000509303"/>
    </source>
</evidence>
<keyword evidence="5" id="KW-0720">Serine protease</keyword>
<sequence length="382" mass="39682">MSVTVVSGAQAKDDSAPMTPRYQPEMVKALATTLGVSEDAAVERLDSQTEQQNTLASLGKKRIATQGAFFDKAGTLVVNAPDAKTADRIEDAGLTARVPARGESALNAIKAKLDAQAARQTPSGIAAWSVDLQSDTVVVEVANDRSAGARAFLKQAKSLGKAVRVVEGKQQLAPQALVYPGSRMTFNGYLCSVGYGAKDSSGRQYLVTAGHCIEDLPDLYYDNQHFAKGERTRFAVGTNSVDMGIARVDSDDQIATKVGTYGQAGTIAVKGSKRAASGAALCKSGQTTQWTCGAVKSYNVTVTYVDQNGGPDTVVRGLGSSSVCTQGGDSGGAYISGNQAQGMTSGGPTNQKCNGSVNSPGSSYFQPLDDALSYYGLSLNLG</sequence>
<dbReference type="CDD" id="cd21112">
    <property type="entry name" value="alphaLP-like"/>
    <property type="match status" value="1"/>
</dbReference>
<dbReference type="InterPro" id="IPR035070">
    <property type="entry name" value="Streptogrisin_prodomain"/>
</dbReference>
<evidence type="ECO:0000256" key="8">
    <source>
        <dbReference type="PIRSR" id="PIRSR001134-1"/>
    </source>
</evidence>
<dbReference type="AlphaFoldDB" id="A0A7H8NJJ2"/>
<accession>A0A7H8NJJ2</accession>
<evidence type="ECO:0000259" key="11">
    <source>
        <dbReference type="Pfam" id="PF02983"/>
    </source>
</evidence>
<dbReference type="Gene3D" id="2.40.10.10">
    <property type="entry name" value="Trypsin-like serine proteases"/>
    <property type="match status" value="2"/>
</dbReference>
<feature type="active site" description="Charge relay system" evidence="8">
    <location>
        <position position="211"/>
    </location>
</feature>
<dbReference type="InterPro" id="IPR009003">
    <property type="entry name" value="Peptidase_S1_PA"/>
</dbReference>
<keyword evidence="2" id="KW-0645">Protease</keyword>
<evidence type="ECO:0000256" key="7">
    <source>
        <dbReference type="ARBA" id="ARBA00023157"/>
    </source>
</evidence>
<dbReference type="GO" id="GO:0004252">
    <property type="term" value="F:serine-type endopeptidase activity"/>
    <property type="evidence" value="ECO:0007669"/>
    <property type="project" value="InterPro"/>
</dbReference>
<feature type="disulfide bond" evidence="9">
    <location>
        <begin position="282"/>
        <end position="292"/>
    </location>
</feature>
<dbReference type="Proteomes" id="UP000509303">
    <property type="component" value="Chromosome"/>
</dbReference>
<feature type="disulfide bond" evidence="9">
    <location>
        <begin position="191"/>
        <end position="212"/>
    </location>
</feature>
<keyword evidence="6" id="KW-0865">Zymogen</keyword>
<name>A0A7H8NJJ2_9ACTN</name>
<dbReference type="SUPFAM" id="SSF50494">
    <property type="entry name" value="Trypsin-like serine proteases"/>
    <property type="match status" value="1"/>
</dbReference>
<proteinExistence type="inferred from homology"/>
<evidence type="ECO:0000313" key="12">
    <source>
        <dbReference type="EMBL" id="QKW54600.1"/>
    </source>
</evidence>
<dbReference type="InterPro" id="IPR043504">
    <property type="entry name" value="Peptidase_S1_PA_chymotrypsin"/>
</dbReference>
<keyword evidence="7 9" id="KW-1015">Disulfide bond</keyword>
<evidence type="ECO:0000256" key="2">
    <source>
        <dbReference type="ARBA" id="ARBA00022670"/>
    </source>
</evidence>
<evidence type="ECO:0000256" key="5">
    <source>
        <dbReference type="ARBA" id="ARBA00022825"/>
    </source>
</evidence>
<keyword evidence="4" id="KW-0378">Hydrolase</keyword>
<feature type="domain" description="Peptidase S1A alpha-lytic prodomain" evidence="11">
    <location>
        <begin position="104"/>
        <end position="159"/>
    </location>
</feature>
<protein>
    <submittedName>
        <fullName evidence="12">S1 family peptidase</fullName>
    </submittedName>
</protein>
<evidence type="ECO:0000256" key="3">
    <source>
        <dbReference type="ARBA" id="ARBA00022729"/>
    </source>
</evidence>
<dbReference type="Pfam" id="PF02983">
    <property type="entry name" value="Pro_Al_protease"/>
    <property type="match status" value="1"/>
</dbReference>
<dbReference type="InterPro" id="IPR001316">
    <property type="entry name" value="Pept_S1A_streptogrisin"/>
</dbReference>
<feature type="active site" description="Charge relay system" evidence="8">
    <location>
        <position position="242"/>
    </location>
</feature>
<dbReference type="InterPro" id="IPR004236">
    <property type="entry name" value="Pept_S1_alpha_lytic"/>
</dbReference>
<organism evidence="12 13">
    <name type="scientific">Streptomyces buecherae</name>
    <dbReference type="NCBI Taxonomy" id="2763006"/>
    <lineage>
        <taxon>Bacteria</taxon>
        <taxon>Bacillati</taxon>
        <taxon>Actinomycetota</taxon>
        <taxon>Actinomycetes</taxon>
        <taxon>Kitasatosporales</taxon>
        <taxon>Streptomycetaceae</taxon>
        <taxon>Streptomyces</taxon>
    </lineage>
</organism>
<dbReference type="GO" id="GO:0006508">
    <property type="term" value="P:proteolysis"/>
    <property type="evidence" value="ECO:0007669"/>
    <property type="project" value="UniProtKB-KW"/>
</dbReference>
<feature type="active site" description="Charge relay system" evidence="8">
    <location>
        <position position="330"/>
    </location>
</feature>
<dbReference type="EMBL" id="CP054929">
    <property type="protein sequence ID" value="QKW54600.1"/>
    <property type="molecule type" value="Genomic_DNA"/>
</dbReference>
<dbReference type="GO" id="GO:0005576">
    <property type="term" value="C:extracellular region"/>
    <property type="evidence" value="ECO:0007669"/>
    <property type="project" value="InterPro"/>
</dbReference>
<evidence type="ECO:0000256" key="1">
    <source>
        <dbReference type="ARBA" id="ARBA00007664"/>
    </source>
</evidence>
<gene>
    <name evidence="12" type="ORF">HUT08_17950</name>
</gene>
<evidence type="ECO:0000256" key="10">
    <source>
        <dbReference type="SAM" id="MobiDB-lite"/>
    </source>
</evidence>
<dbReference type="PRINTS" id="PR00861">
    <property type="entry name" value="ALYTICPTASE"/>
</dbReference>
<evidence type="ECO:0000256" key="6">
    <source>
        <dbReference type="ARBA" id="ARBA00023145"/>
    </source>
</evidence>
<feature type="region of interest" description="Disordered" evidence="10">
    <location>
        <begin position="1"/>
        <end position="21"/>
    </location>
</feature>
<reference evidence="12 13" key="1">
    <citation type="submission" date="2020-06" db="EMBL/GenBank/DDBJ databases">
        <title>Genome mining for natural products.</title>
        <authorList>
            <person name="Zhang B."/>
            <person name="Shi J."/>
            <person name="Ge H."/>
        </authorList>
    </citation>
    <scope>NUCLEOTIDE SEQUENCE [LARGE SCALE GENOMIC DNA]</scope>
    <source>
        <strain evidence="12 13">NA00687</strain>
    </source>
</reference>
<evidence type="ECO:0000256" key="9">
    <source>
        <dbReference type="PIRSR" id="PIRSR001134-2"/>
    </source>
</evidence>
<keyword evidence="13" id="KW-1185">Reference proteome</keyword>
<dbReference type="PIRSF" id="PIRSF001134">
    <property type="entry name" value="Streptogrisin"/>
    <property type="match status" value="1"/>
</dbReference>
<evidence type="ECO:0000256" key="4">
    <source>
        <dbReference type="ARBA" id="ARBA00022801"/>
    </source>
</evidence>
<comment type="similarity">
    <text evidence="1">Belongs to the peptidase S1 family.</text>
</comment>
<dbReference type="Gene3D" id="3.30.300.50">
    <property type="match status" value="1"/>
</dbReference>
<keyword evidence="3" id="KW-0732">Signal</keyword>